<sequence>DPGIVACAAVCDLAGPHCAAHTTDANGTCTVFSRYALNSSRSDADSYALCFKSTKEWDEFGRGERGSYCLKHYEIAGDNLSARDFVTFGAPPAGGAGMVQFCQSQCAVTAECEFSVTQGEKCYLKNNIGGGTYGKTGASPTTDAVCVKGPQAWLRAALLVSNQPPAGADGVAAALAPGVAPAPRRNVTLPSSAAGARGAVGAGAALFAGVAAAALLLG</sequence>
<comment type="caution">
    <text evidence="2">The sequence shown here is derived from an EMBL/GenBank/DDBJ whole genome shotgun (WGS) entry which is preliminary data.</text>
</comment>
<keyword evidence="3" id="KW-1185">Reference proteome</keyword>
<accession>A0A2V0PF00</accession>
<organism evidence="2 3">
    <name type="scientific">Raphidocelis subcapitata</name>
    <dbReference type="NCBI Taxonomy" id="307507"/>
    <lineage>
        <taxon>Eukaryota</taxon>
        <taxon>Viridiplantae</taxon>
        <taxon>Chlorophyta</taxon>
        <taxon>core chlorophytes</taxon>
        <taxon>Chlorophyceae</taxon>
        <taxon>CS clade</taxon>
        <taxon>Sphaeropleales</taxon>
        <taxon>Selenastraceae</taxon>
        <taxon>Raphidocelis</taxon>
    </lineage>
</organism>
<evidence type="ECO:0000313" key="2">
    <source>
        <dbReference type="EMBL" id="GBF98431.1"/>
    </source>
</evidence>
<gene>
    <name evidence="2" type="ORF">Rsub_11076</name>
</gene>
<proteinExistence type="predicted"/>
<dbReference type="Proteomes" id="UP000247498">
    <property type="component" value="Unassembled WGS sequence"/>
</dbReference>
<reference evidence="2 3" key="1">
    <citation type="journal article" date="2018" name="Sci. Rep.">
        <title>Raphidocelis subcapitata (=Pseudokirchneriella subcapitata) provides an insight into genome evolution and environmental adaptations in the Sphaeropleales.</title>
        <authorList>
            <person name="Suzuki S."/>
            <person name="Yamaguchi H."/>
            <person name="Nakajima N."/>
            <person name="Kawachi M."/>
        </authorList>
    </citation>
    <scope>NUCLEOTIDE SEQUENCE [LARGE SCALE GENOMIC DNA]</scope>
    <source>
        <strain evidence="2 3">NIES-35</strain>
    </source>
</reference>
<dbReference type="AlphaFoldDB" id="A0A2V0PF00"/>
<feature type="non-terminal residue" evidence="2">
    <location>
        <position position="1"/>
    </location>
</feature>
<keyword evidence="1" id="KW-0472">Membrane</keyword>
<name>A0A2V0PF00_9CHLO</name>
<dbReference type="EMBL" id="BDRX01000125">
    <property type="protein sequence ID" value="GBF98431.1"/>
    <property type="molecule type" value="Genomic_DNA"/>
</dbReference>
<protein>
    <submittedName>
        <fullName evidence="2">Uncharacterized protein</fullName>
    </submittedName>
</protein>
<keyword evidence="1" id="KW-0812">Transmembrane</keyword>
<dbReference type="OrthoDB" id="544107at2759"/>
<feature type="transmembrane region" description="Helical" evidence="1">
    <location>
        <begin position="194"/>
        <end position="217"/>
    </location>
</feature>
<keyword evidence="1" id="KW-1133">Transmembrane helix</keyword>
<evidence type="ECO:0000313" key="3">
    <source>
        <dbReference type="Proteomes" id="UP000247498"/>
    </source>
</evidence>
<dbReference type="InParanoid" id="A0A2V0PF00"/>
<evidence type="ECO:0000256" key="1">
    <source>
        <dbReference type="SAM" id="Phobius"/>
    </source>
</evidence>